<evidence type="ECO:0000256" key="1">
    <source>
        <dbReference type="ARBA" id="ARBA00022729"/>
    </source>
</evidence>
<protein>
    <submittedName>
        <fullName evidence="5">Partial</fullName>
    </submittedName>
</protein>
<gene>
    <name evidence="5" type="ORF">PACLA_8A066769</name>
</gene>
<proteinExistence type="predicted"/>
<evidence type="ECO:0000256" key="2">
    <source>
        <dbReference type="ARBA" id="ARBA00022737"/>
    </source>
</evidence>
<dbReference type="Gene3D" id="2.60.40.2030">
    <property type="match status" value="4"/>
</dbReference>
<evidence type="ECO:0000256" key="3">
    <source>
        <dbReference type="ARBA" id="ARBA00022837"/>
    </source>
</evidence>
<comment type="caution">
    <text evidence="5">The sequence shown here is derived from an EMBL/GenBank/DDBJ whole genome shotgun (WGS) entry which is preliminary data.</text>
</comment>
<keyword evidence="1" id="KW-0732">Signal</keyword>
<dbReference type="SMART" id="SM00237">
    <property type="entry name" value="Calx_beta"/>
    <property type="match status" value="3"/>
</dbReference>
<feature type="non-terminal residue" evidence="5">
    <location>
        <position position="1"/>
    </location>
</feature>
<keyword evidence="2" id="KW-0677">Repeat</keyword>
<dbReference type="SUPFAM" id="SSF141072">
    <property type="entry name" value="CalX-like"/>
    <property type="match status" value="4"/>
</dbReference>
<dbReference type="Pfam" id="PF03160">
    <property type="entry name" value="Calx-beta"/>
    <property type="match status" value="2"/>
</dbReference>
<dbReference type="PANTHER" id="PTHR11878">
    <property type="entry name" value="SODIUM/CALCIUM EXCHANGER"/>
    <property type="match status" value="1"/>
</dbReference>
<dbReference type="GO" id="GO:0007154">
    <property type="term" value="P:cell communication"/>
    <property type="evidence" value="ECO:0007669"/>
    <property type="project" value="InterPro"/>
</dbReference>
<dbReference type="EMBL" id="CACRXK020013570">
    <property type="protein sequence ID" value="CAB4025376.1"/>
    <property type="molecule type" value="Genomic_DNA"/>
</dbReference>
<dbReference type="OrthoDB" id="2324346at2759"/>
<keyword evidence="6" id="KW-1185">Reference proteome</keyword>
<name>A0A6S7J0Q2_PARCT</name>
<dbReference type="GO" id="GO:0016020">
    <property type="term" value="C:membrane"/>
    <property type="evidence" value="ECO:0007669"/>
    <property type="project" value="InterPro"/>
</dbReference>
<feature type="non-terminal residue" evidence="5">
    <location>
        <position position="452"/>
    </location>
</feature>
<dbReference type="InterPro" id="IPR051171">
    <property type="entry name" value="CaCA"/>
</dbReference>
<keyword evidence="4" id="KW-0406">Ion transport</keyword>
<evidence type="ECO:0000256" key="4">
    <source>
        <dbReference type="ARBA" id="ARBA00023065"/>
    </source>
</evidence>
<keyword evidence="3" id="KW-0106">Calcium</keyword>
<reference evidence="5" key="1">
    <citation type="submission" date="2020-04" db="EMBL/GenBank/DDBJ databases">
        <authorList>
            <person name="Alioto T."/>
            <person name="Alioto T."/>
            <person name="Gomez Garrido J."/>
        </authorList>
    </citation>
    <scope>NUCLEOTIDE SEQUENCE</scope>
    <source>
        <strain evidence="5">A484AB</strain>
    </source>
</reference>
<accession>A0A6S7J0Q2</accession>
<evidence type="ECO:0000313" key="5">
    <source>
        <dbReference type="EMBL" id="CAB4025376.1"/>
    </source>
</evidence>
<dbReference type="GO" id="GO:0030001">
    <property type="term" value="P:metal ion transport"/>
    <property type="evidence" value="ECO:0007669"/>
    <property type="project" value="TreeGrafter"/>
</dbReference>
<dbReference type="PANTHER" id="PTHR11878:SF65">
    <property type="entry name" value="NA_CA-EXCHANGE PROTEIN, ISOFORM G"/>
    <property type="match status" value="1"/>
</dbReference>
<dbReference type="Proteomes" id="UP001152795">
    <property type="component" value="Unassembled WGS sequence"/>
</dbReference>
<dbReference type="AlphaFoldDB" id="A0A6S7J0Q2"/>
<evidence type="ECO:0000313" key="6">
    <source>
        <dbReference type="Proteomes" id="UP001152795"/>
    </source>
</evidence>
<organism evidence="5 6">
    <name type="scientific">Paramuricea clavata</name>
    <name type="common">Red gorgonian</name>
    <name type="synonym">Violescent sea-whip</name>
    <dbReference type="NCBI Taxonomy" id="317549"/>
    <lineage>
        <taxon>Eukaryota</taxon>
        <taxon>Metazoa</taxon>
        <taxon>Cnidaria</taxon>
        <taxon>Anthozoa</taxon>
        <taxon>Octocorallia</taxon>
        <taxon>Malacalcyonacea</taxon>
        <taxon>Plexauridae</taxon>
        <taxon>Paramuricea</taxon>
    </lineage>
</organism>
<keyword evidence="4" id="KW-0813">Transport</keyword>
<dbReference type="InterPro" id="IPR003644">
    <property type="entry name" value="Calx_beta"/>
</dbReference>
<dbReference type="InterPro" id="IPR038081">
    <property type="entry name" value="CalX-like_sf"/>
</dbReference>
<sequence>VVTSPGTALAGADFSTHTQQLTFSPGNNGPQLVRIPLVDNNRVEEDEQFSVLLSTTDSDVKIINSPATVTIQDNNVATVKFQSSTYQVNEGAGQITVRLDVTGIRDVAVIARLNTANIGATAGSDYTSIVDKNITILPSVTVISETIAISEDGILENNETFSVTVASRSLPHLVTAGPAVAIVTIEDNDVVSVRFSQSSYSTEEELTQLNVQVIVAGQLQRPVQLSLSTRDQSATQGNDYQQNTVSLTFNPGDPQERNVPIQILEDTLIENTETLSVELTTTDTDIVFSNGNTASIIITDDDVASVYIPNDAYSYNEHDGTANIPVILQGNLAIPVTARWSTQHNTATWPSDFTVITNRDIVFRPGEPALQQLQVNILDDDVVESTEQFSVVLNTQDAKVTIGTHGTATVSIIDNDQLRVNFSSSRYEADEDSGFALVGLVLHDVLETTTSV</sequence>